<evidence type="ECO:0000313" key="15">
    <source>
        <dbReference type="EMBL" id="MBK4737799.1"/>
    </source>
</evidence>
<comment type="caution">
    <text evidence="15">The sequence shown here is derived from an EMBL/GenBank/DDBJ whole genome shotgun (WGS) entry which is preliminary data.</text>
</comment>
<evidence type="ECO:0000259" key="13">
    <source>
        <dbReference type="PROSITE" id="PS50109"/>
    </source>
</evidence>
<dbReference type="Gene3D" id="1.10.287.130">
    <property type="match status" value="1"/>
</dbReference>
<evidence type="ECO:0000256" key="7">
    <source>
        <dbReference type="ARBA" id="ARBA00022741"/>
    </source>
</evidence>
<accession>A0A934W9Y1</accession>
<evidence type="ECO:0000256" key="11">
    <source>
        <dbReference type="ARBA" id="ARBA00023012"/>
    </source>
</evidence>
<dbReference type="GO" id="GO:0005886">
    <property type="term" value="C:plasma membrane"/>
    <property type="evidence" value="ECO:0007669"/>
    <property type="project" value="TreeGrafter"/>
</dbReference>
<organism evidence="15 16">
    <name type="scientific">Noviherbaspirillum pedocola</name>
    <dbReference type="NCBI Taxonomy" id="2801341"/>
    <lineage>
        <taxon>Bacteria</taxon>
        <taxon>Pseudomonadati</taxon>
        <taxon>Pseudomonadota</taxon>
        <taxon>Betaproteobacteria</taxon>
        <taxon>Burkholderiales</taxon>
        <taxon>Oxalobacteraceae</taxon>
        <taxon>Noviherbaspirillum</taxon>
    </lineage>
</organism>
<evidence type="ECO:0000256" key="1">
    <source>
        <dbReference type="ARBA" id="ARBA00000085"/>
    </source>
</evidence>
<dbReference type="Pfam" id="PF00512">
    <property type="entry name" value="HisKA"/>
    <property type="match status" value="1"/>
</dbReference>
<sequence>MRSLRLRLLLLLGAEIIAAALLQFGASHEAAMNEANKLFDYHLQQMAMALEDSDFPQQEAPPHAHRREDAFDVAIRIWSDSGAMLYQAGDAPPLPRHAAPGFSMELLPDSEWRIYTRHAGARTIQVAQRMEARQERASGLALKTLSPTVIVAVLSLLATMGVISAALAPLNRIGRDLAARNAGSLAPVSEEGVPAEVSRLTAELNSLLARLDHALQSQQHFIADAAHELRSPLTALKLQVQTLMRAKDDEARMQGAQRLLGGIDRASRLVEQLLLLARQDPLLPTQPGEPVDLLRCIELAAGDVAPFAAAKDIDVRYDCARGIAVAGDAEAWRVMIRNLLDNAVRYTPAHGVVMVTLSERDGTGTLAIEDSGPGISEVNRARVFDRFYRVPGTAPGGSGLGLAIVKAIAARHGVEVALGESATGGLAVRLEFGMLAQARTQVEMQPQLKPVRKV</sequence>
<dbReference type="RefSeq" id="WP_200596378.1">
    <property type="nucleotide sequence ID" value="NZ_JAEPBG010000014.1"/>
</dbReference>
<dbReference type="EMBL" id="JAEPBG010000014">
    <property type="protein sequence ID" value="MBK4737799.1"/>
    <property type="molecule type" value="Genomic_DNA"/>
</dbReference>
<dbReference type="GO" id="GO:0005524">
    <property type="term" value="F:ATP binding"/>
    <property type="evidence" value="ECO:0007669"/>
    <property type="project" value="UniProtKB-KW"/>
</dbReference>
<dbReference type="InterPro" id="IPR003594">
    <property type="entry name" value="HATPase_dom"/>
</dbReference>
<dbReference type="InterPro" id="IPR003661">
    <property type="entry name" value="HisK_dim/P_dom"/>
</dbReference>
<comment type="catalytic activity">
    <reaction evidence="1">
        <text>ATP + protein L-histidine = ADP + protein N-phospho-L-histidine.</text>
        <dbReference type="EC" id="2.7.13.3"/>
    </reaction>
</comment>
<name>A0A934W9Y1_9BURK</name>
<dbReference type="SUPFAM" id="SSF47384">
    <property type="entry name" value="Homodimeric domain of signal transducing histidine kinase"/>
    <property type="match status" value="1"/>
</dbReference>
<keyword evidence="4" id="KW-0597">Phosphoprotein</keyword>
<dbReference type="InterPro" id="IPR013727">
    <property type="entry name" value="2CSK_N"/>
</dbReference>
<keyword evidence="11" id="KW-0902">Two-component regulatory system</keyword>
<keyword evidence="16" id="KW-1185">Reference proteome</keyword>
<dbReference type="PROSITE" id="PS50109">
    <property type="entry name" value="HIS_KIN"/>
    <property type="match status" value="1"/>
</dbReference>
<evidence type="ECO:0000256" key="6">
    <source>
        <dbReference type="ARBA" id="ARBA00022692"/>
    </source>
</evidence>
<comment type="subcellular location">
    <subcellularLocation>
        <location evidence="2">Membrane</location>
        <topology evidence="2">Multi-pass membrane protein</topology>
    </subcellularLocation>
</comment>
<keyword evidence="5" id="KW-0808">Transferase</keyword>
<dbReference type="PANTHER" id="PTHR45436:SF14">
    <property type="entry name" value="SENSOR PROTEIN QSEC"/>
    <property type="match status" value="1"/>
</dbReference>
<dbReference type="InterPro" id="IPR004358">
    <property type="entry name" value="Sig_transdc_His_kin-like_C"/>
</dbReference>
<feature type="domain" description="HAMP" evidence="14">
    <location>
        <begin position="164"/>
        <end position="216"/>
    </location>
</feature>
<evidence type="ECO:0000259" key="14">
    <source>
        <dbReference type="PROSITE" id="PS50885"/>
    </source>
</evidence>
<keyword evidence="10" id="KW-1133">Transmembrane helix</keyword>
<keyword evidence="8 15" id="KW-0418">Kinase</keyword>
<evidence type="ECO:0000256" key="5">
    <source>
        <dbReference type="ARBA" id="ARBA00022679"/>
    </source>
</evidence>
<dbReference type="CDD" id="cd00082">
    <property type="entry name" value="HisKA"/>
    <property type="match status" value="1"/>
</dbReference>
<evidence type="ECO:0000256" key="2">
    <source>
        <dbReference type="ARBA" id="ARBA00004141"/>
    </source>
</evidence>
<dbReference type="Gene3D" id="3.30.565.10">
    <property type="entry name" value="Histidine kinase-like ATPase, C-terminal domain"/>
    <property type="match status" value="1"/>
</dbReference>
<keyword evidence="9" id="KW-0067">ATP-binding</keyword>
<dbReference type="PROSITE" id="PS50885">
    <property type="entry name" value="HAMP"/>
    <property type="match status" value="1"/>
</dbReference>
<keyword evidence="6" id="KW-0812">Transmembrane</keyword>
<keyword evidence="7" id="KW-0547">Nucleotide-binding</keyword>
<reference evidence="15" key="1">
    <citation type="submission" date="2021-01" db="EMBL/GenBank/DDBJ databases">
        <title>Genome sequence of strain Noviherbaspirillum sp. DKR-6.</title>
        <authorList>
            <person name="Chaudhary D.K."/>
        </authorList>
    </citation>
    <scope>NUCLEOTIDE SEQUENCE</scope>
    <source>
        <strain evidence="15">DKR-6</strain>
    </source>
</reference>
<dbReference type="Proteomes" id="UP000622890">
    <property type="component" value="Unassembled WGS sequence"/>
</dbReference>
<evidence type="ECO:0000256" key="8">
    <source>
        <dbReference type="ARBA" id="ARBA00022777"/>
    </source>
</evidence>
<dbReference type="InterPro" id="IPR036097">
    <property type="entry name" value="HisK_dim/P_sf"/>
</dbReference>
<dbReference type="Pfam" id="PF08521">
    <property type="entry name" value="2CSK_N"/>
    <property type="match status" value="1"/>
</dbReference>
<evidence type="ECO:0000256" key="3">
    <source>
        <dbReference type="ARBA" id="ARBA00012438"/>
    </source>
</evidence>
<evidence type="ECO:0000256" key="4">
    <source>
        <dbReference type="ARBA" id="ARBA00022553"/>
    </source>
</evidence>
<dbReference type="SMART" id="SM00387">
    <property type="entry name" value="HATPase_c"/>
    <property type="match status" value="1"/>
</dbReference>
<dbReference type="InterPro" id="IPR036890">
    <property type="entry name" value="HATPase_C_sf"/>
</dbReference>
<dbReference type="SUPFAM" id="SSF55874">
    <property type="entry name" value="ATPase domain of HSP90 chaperone/DNA topoisomerase II/histidine kinase"/>
    <property type="match status" value="1"/>
</dbReference>
<dbReference type="GO" id="GO:0000155">
    <property type="term" value="F:phosphorelay sensor kinase activity"/>
    <property type="evidence" value="ECO:0007669"/>
    <property type="project" value="InterPro"/>
</dbReference>
<evidence type="ECO:0000256" key="12">
    <source>
        <dbReference type="ARBA" id="ARBA00023136"/>
    </source>
</evidence>
<feature type="domain" description="Histidine kinase" evidence="13">
    <location>
        <begin position="224"/>
        <end position="436"/>
    </location>
</feature>
<dbReference type="PANTHER" id="PTHR45436">
    <property type="entry name" value="SENSOR HISTIDINE KINASE YKOH"/>
    <property type="match status" value="1"/>
</dbReference>
<evidence type="ECO:0000256" key="9">
    <source>
        <dbReference type="ARBA" id="ARBA00022840"/>
    </source>
</evidence>
<proteinExistence type="predicted"/>
<dbReference type="Pfam" id="PF02518">
    <property type="entry name" value="HATPase_c"/>
    <property type="match status" value="1"/>
</dbReference>
<evidence type="ECO:0000313" key="16">
    <source>
        <dbReference type="Proteomes" id="UP000622890"/>
    </source>
</evidence>
<dbReference type="EC" id="2.7.13.3" evidence="3"/>
<keyword evidence="12" id="KW-0472">Membrane</keyword>
<dbReference type="AlphaFoldDB" id="A0A934W9Y1"/>
<dbReference type="PRINTS" id="PR00344">
    <property type="entry name" value="BCTRLSENSOR"/>
</dbReference>
<protein>
    <recommendedName>
        <fullName evidence="3">histidine kinase</fullName>
        <ecNumber evidence="3">2.7.13.3</ecNumber>
    </recommendedName>
</protein>
<evidence type="ECO:0000256" key="10">
    <source>
        <dbReference type="ARBA" id="ARBA00022989"/>
    </source>
</evidence>
<dbReference type="InterPro" id="IPR003660">
    <property type="entry name" value="HAMP_dom"/>
</dbReference>
<dbReference type="InterPro" id="IPR050428">
    <property type="entry name" value="TCS_sensor_his_kinase"/>
</dbReference>
<gene>
    <name evidence="15" type="ORF">JJB74_24525</name>
</gene>
<dbReference type="SMART" id="SM00388">
    <property type="entry name" value="HisKA"/>
    <property type="match status" value="1"/>
</dbReference>
<dbReference type="InterPro" id="IPR005467">
    <property type="entry name" value="His_kinase_dom"/>
</dbReference>